<dbReference type="PANTHER" id="PTHR37451:SF1">
    <property type="entry name" value="MARVEL DOMAIN-CONTAINING PROTEIN"/>
    <property type="match status" value="1"/>
</dbReference>
<evidence type="ECO:0000256" key="5">
    <source>
        <dbReference type="SAM" id="Phobius"/>
    </source>
</evidence>
<evidence type="ECO:0000256" key="1">
    <source>
        <dbReference type="ARBA" id="ARBA00004141"/>
    </source>
</evidence>
<evidence type="ECO:0000313" key="7">
    <source>
        <dbReference type="EMBL" id="KAH8688744.1"/>
    </source>
</evidence>
<dbReference type="AlphaFoldDB" id="A0AAD4PTZ6"/>
<feature type="transmembrane region" description="Helical" evidence="5">
    <location>
        <begin position="20"/>
        <end position="40"/>
    </location>
</feature>
<comment type="subcellular location">
    <subcellularLocation>
        <location evidence="1">Membrane</location>
        <topology evidence="1">Multi-pass membrane protein</topology>
    </subcellularLocation>
</comment>
<name>A0AAD4PTZ6_9EURO</name>
<dbReference type="RefSeq" id="XP_046065216.1">
    <property type="nucleotide sequence ID" value="XM_046210140.1"/>
</dbReference>
<evidence type="ECO:0000313" key="8">
    <source>
        <dbReference type="Proteomes" id="UP001201262"/>
    </source>
</evidence>
<dbReference type="GO" id="GO:0016020">
    <property type="term" value="C:membrane"/>
    <property type="evidence" value="ECO:0007669"/>
    <property type="project" value="UniProtKB-SubCell"/>
</dbReference>
<keyword evidence="2 5" id="KW-0812">Transmembrane</keyword>
<evidence type="ECO:0000256" key="4">
    <source>
        <dbReference type="ARBA" id="ARBA00023136"/>
    </source>
</evidence>
<evidence type="ECO:0000256" key="2">
    <source>
        <dbReference type="ARBA" id="ARBA00022692"/>
    </source>
</evidence>
<dbReference type="Proteomes" id="UP001201262">
    <property type="component" value="Unassembled WGS sequence"/>
</dbReference>
<protein>
    <submittedName>
        <fullName evidence="7">Marvel domain-containing protein</fullName>
    </submittedName>
</protein>
<gene>
    <name evidence="7" type="ORF">BGW36DRAFT_269310</name>
</gene>
<dbReference type="PANTHER" id="PTHR37451">
    <property type="entry name" value="MARVEL DOMAIN"/>
    <property type="match status" value="1"/>
</dbReference>
<sequence length="168" mass="18529">ITMNVTANRTVEFALRALQLIFAIIVIGTDGYAIHVFRGHTVYEHFEFGNFYDYYGVPDAWGFLMFCAGWTFLGVIFLLIAGIRFADHALIGYVRIAVEAVALLSWLAGFIAVAVNIGSNACPAEENSCGSLKTATVFGALEWLLFVITTTLTIRLVFNSTRRSKNST</sequence>
<comment type="caution">
    <text evidence="7">The sequence shown here is derived from an EMBL/GenBank/DDBJ whole genome shotgun (WGS) entry which is preliminary data.</text>
</comment>
<dbReference type="Pfam" id="PF01284">
    <property type="entry name" value="MARVEL"/>
    <property type="match status" value="1"/>
</dbReference>
<feature type="non-terminal residue" evidence="7">
    <location>
        <position position="168"/>
    </location>
</feature>
<organism evidence="7 8">
    <name type="scientific">Talaromyces proteolyticus</name>
    <dbReference type="NCBI Taxonomy" id="1131652"/>
    <lineage>
        <taxon>Eukaryota</taxon>
        <taxon>Fungi</taxon>
        <taxon>Dikarya</taxon>
        <taxon>Ascomycota</taxon>
        <taxon>Pezizomycotina</taxon>
        <taxon>Eurotiomycetes</taxon>
        <taxon>Eurotiomycetidae</taxon>
        <taxon>Eurotiales</taxon>
        <taxon>Trichocomaceae</taxon>
        <taxon>Talaromyces</taxon>
        <taxon>Talaromyces sect. Bacilispori</taxon>
    </lineage>
</organism>
<feature type="transmembrane region" description="Helical" evidence="5">
    <location>
        <begin position="137"/>
        <end position="158"/>
    </location>
</feature>
<dbReference type="EMBL" id="JAJTJA010000017">
    <property type="protein sequence ID" value="KAH8688744.1"/>
    <property type="molecule type" value="Genomic_DNA"/>
</dbReference>
<feature type="transmembrane region" description="Helical" evidence="5">
    <location>
        <begin position="60"/>
        <end position="81"/>
    </location>
</feature>
<proteinExistence type="predicted"/>
<feature type="transmembrane region" description="Helical" evidence="5">
    <location>
        <begin position="93"/>
        <end position="117"/>
    </location>
</feature>
<feature type="non-terminal residue" evidence="7">
    <location>
        <position position="1"/>
    </location>
</feature>
<accession>A0AAD4PTZ6</accession>
<reference evidence="7" key="1">
    <citation type="submission" date="2021-12" db="EMBL/GenBank/DDBJ databases">
        <title>Convergent genome expansion in fungi linked to evolution of root-endophyte symbiosis.</title>
        <authorList>
            <consortium name="DOE Joint Genome Institute"/>
            <person name="Ke Y.-H."/>
            <person name="Bonito G."/>
            <person name="Liao H.-L."/>
            <person name="Looney B."/>
            <person name="Rojas-Flechas A."/>
            <person name="Nash J."/>
            <person name="Hameed K."/>
            <person name="Schadt C."/>
            <person name="Martin F."/>
            <person name="Crous P.W."/>
            <person name="Miettinen O."/>
            <person name="Magnuson J.K."/>
            <person name="Labbe J."/>
            <person name="Jacobson D."/>
            <person name="Doktycz M.J."/>
            <person name="Veneault-Fourrey C."/>
            <person name="Kuo A."/>
            <person name="Mondo S."/>
            <person name="Calhoun S."/>
            <person name="Riley R."/>
            <person name="Ohm R."/>
            <person name="LaButti K."/>
            <person name="Andreopoulos B."/>
            <person name="Pangilinan J."/>
            <person name="Nolan M."/>
            <person name="Tritt A."/>
            <person name="Clum A."/>
            <person name="Lipzen A."/>
            <person name="Daum C."/>
            <person name="Barry K."/>
            <person name="Grigoriev I.V."/>
            <person name="Vilgalys R."/>
        </authorList>
    </citation>
    <scope>NUCLEOTIDE SEQUENCE</scope>
    <source>
        <strain evidence="7">PMI_201</strain>
    </source>
</reference>
<dbReference type="InterPro" id="IPR008253">
    <property type="entry name" value="Marvel"/>
</dbReference>
<keyword evidence="8" id="KW-1185">Reference proteome</keyword>
<dbReference type="GeneID" id="70240427"/>
<evidence type="ECO:0000256" key="3">
    <source>
        <dbReference type="ARBA" id="ARBA00022989"/>
    </source>
</evidence>
<evidence type="ECO:0000259" key="6">
    <source>
        <dbReference type="Pfam" id="PF01284"/>
    </source>
</evidence>
<keyword evidence="4 5" id="KW-0472">Membrane</keyword>
<feature type="domain" description="MARVEL" evidence="6">
    <location>
        <begin position="10"/>
        <end position="151"/>
    </location>
</feature>
<keyword evidence="3 5" id="KW-1133">Transmembrane helix</keyword>